<comment type="caution">
    <text evidence="1">The sequence shown here is derived from an EMBL/GenBank/DDBJ whole genome shotgun (WGS) entry which is preliminary data.</text>
</comment>
<reference evidence="1" key="1">
    <citation type="submission" date="2020-06" db="EMBL/GenBank/DDBJ databases">
        <authorList>
            <person name="Dong N."/>
        </authorList>
    </citation>
    <scope>NUCLEOTIDE SEQUENCE</scope>
    <source>
        <strain evidence="1">R655-4</strain>
    </source>
</reference>
<protein>
    <submittedName>
        <fullName evidence="1">Phage portal protein</fullName>
    </submittedName>
</protein>
<dbReference type="Pfam" id="PF04860">
    <property type="entry name" value="Phage_portal"/>
    <property type="match status" value="1"/>
</dbReference>
<evidence type="ECO:0000313" key="2">
    <source>
        <dbReference type="Proteomes" id="UP001170959"/>
    </source>
</evidence>
<dbReference type="InterPro" id="IPR006944">
    <property type="entry name" value="Phage/GTA_portal"/>
</dbReference>
<evidence type="ECO:0000313" key="1">
    <source>
        <dbReference type="EMBL" id="MDM1073680.1"/>
    </source>
</evidence>
<dbReference type="AlphaFoldDB" id="A0AAJ1QGN0"/>
<reference evidence="1" key="2">
    <citation type="journal article" date="2022" name="Sci. Total Environ.">
        <title>Prevalence, transmission, and molecular epidemiology of tet(X)-positive bacteria among humans, animals, and environmental niches in China: An epidemiological, and genomic-based study.</title>
        <authorList>
            <person name="Dong N."/>
            <person name="Zeng Y."/>
            <person name="Cai C."/>
            <person name="Sun C."/>
            <person name="Lu J."/>
            <person name="Liu C."/>
            <person name="Zhou H."/>
            <person name="Sun Q."/>
            <person name="Shu L."/>
            <person name="Wang H."/>
            <person name="Wang Y."/>
            <person name="Wang S."/>
            <person name="Wu C."/>
            <person name="Chan E.W."/>
            <person name="Chen G."/>
            <person name="Shen Z."/>
            <person name="Chen S."/>
            <person name="Zhang R."/>
        </authorList>
    </citation>
    <scope>NUCLEOTIDE SEQUENCE</scope>
    <source>
        <strain evidence="1">R655-4</strain>
    </source>
</reference>
<gene>
    <name evidence="1" type="ORF">HX001_14415</name>
</gene>
<name>A0AAJ1QGN0_9FLAO</name>
<accession>A0AAJ1QGN0</accession>
<dbReference type="Proteomes" id="UP001170959">
    <property type="component" value="Unassembled WGS sequence"/>
</dbReference>
<dbReference type="EMBL" id="JACAGJ010000008">
    <property type="protein sequence ID" value="MDM1073680.1"/>
    <property type="molecule type" value="Genomic_DNA"/>
</dbReference>
<sequence>MRNFIGNFFPFLQQRRKGSAEMYFNYSYDSGIFNLPNFGDGFVFLAQNVDAFDSPITFLCDLFKKGFIYAKDKEGNIVENDPLVKLLNKPNRFQTKEQLLSDFYYFLTAAGWTNIYPFHKSIGFEKKIDGKNELFILNPDKISFEDFNSDIFSIDSVDFKYHLKGAKESTKRKLNTKEVIQFTDVRVDPENPFKGLSRLASLTDEGENTLLANKGKKNQIKRTGSLLVTHKEHAKDQYSDGLDEVFEVNEKTGKPKTYKDEIEKELNMLGLSQGKSIAISSKELQVLSLAKDILGINFDLMIAADRITISNKIGVPIELLPTKDINAKYDNRENAELQVIQNRIEPVAEMFCKKIREYFDYEHEICMTYDHLPAYQLVNQRIEDRKTKTVERLKLLKEMGWISDEKAQKILQDHDIISEM</sequence>
<dbReference type="RefSeq" id="WP_286494129.1">
    <property type="nucleotide sequence ID" value="NZ_JACAGJ010000008.1"/>
</dbReference>
<proteinExistence type="predicted"/>
<organism evidence="1 2">
    <name type="scientific">Empedobacter brevis</name>
    <dbReference type="NCBI Taxonomy" id="247"/>
    <lineage>
        <taxon>Bacteria</taxon>
        <taxon>Pseudomonadati</taxon>
        <taxon>Bacteroidota</taxon>
        <taxon>Flavobacteriia</taxon>
        <taxon>Flavobacteriales</taxon>
        <taxon>Weeksellaceae</taxon>
        <taxon>Empedobacter</taxon>
    </lineage>
</organism>